<dbReference type="SUPFAM" id="SSF49785">
    <property type="entry name" value="Galactose-binding domain-like"/>
    <property type="match status" value="1"/>
</dbReference>
<organism evidence="1 2">
    <name type="scientific">Pseudomonas hamedanensis</name>
    <dbReference type="NCBI Taxonomy" id="2745504"/>
    <lineage>
        <taxon>Bacteria</taxon>
        <taxon>Pseudomonadati</taxon>
        <taxon>Pseudomonadota</taxon>
        <taxon>Gammaproteobacteria</taxon>
        <taxon>Pseudomonadales</taxon>
        <taxon>Pseudomonadaceae</taxon>
        <taxon>Pseudomonas</taxon>
    </lineage>
</organism>
<evidence type="ECO:0000313" key="2">
    <source>
        <dbReference type="Proteomes" id="UP000631521"/>
    </source>
</evidence>
<keyword evidence="2" id="KW-1185">Reference proteome</keyword>
<evidence type="ECO:0000313" key="1">
    <source>
        <dbReference type="EMBL" id="QXI18242.1"/>
    </source>
</evidence>
<gene>
    <name evidence="1" type="ORF">HU739_004410</name>
</gene>
<dbReference type="Pfam" id="PF07828">
    <property type="entry name" value="PA-IL"/>
    <property type="match status" value="1"/>
</dbReference>
<reference evidence="1 2" key="1">
    <citation type="journal article" date="2020" name="Microorganisms">
        <title>Reliable Identification of Environmental Pseudomonas Isolates Using the rpoD Gene.</title>
        <authorList>
            <consortium name="The Broad Institute Genome Sequencing Platform"/>
            <person name="Girard L."/>
            <person name="Lood C."/>
            <person name="Rokni-Zadeh H."/>
            <person name="van Noort V."/>
            <person name="Lavigne R."/>
            <person name="De Mot R."/>
        </authorList>
    </citation>
    <scope>NUCLEOTIDE SEQUENCE [LARGE SCALE GENOMIC DNA]</scope>
    <source>
        <strain evidence="1 2">SWRI65</strain>
    </source>
</reference>
<reference evidence="1 2" key="2">
    <citation type="journal article" date="2021" name="Microorganisms">
        <title>The Ever-Expanding Pseudomonas Genus: Description of 43 New Species and Partition of the Pseudomonas putida Group.</title>
        <authorList>
            <person name="Girard L."/>
            <person name="Lood C."/>
            <person name="Hofte M."/>
            <person name="Vandamme P."/>
            <person name="Rokni-Zadeh H."/>
            <person name="van Noort V."/>
            <person name="Lavigne R."/>
            <person name="De Mot R."/>
        </authorList>
    </citation>
    <scope>NUCLEOTIDE SEQUENCE [LARGE SCALE GENOMIC DNA]</scope>
    <source>
        <strain evidence="1 2">SWRI65</strain>
    </source>
</reference>
<dbReference type="Gene3D" id="2.80.10.50">
    <property type="match status" value="1"/>
</dbReference>
<dbReference type="Proteomes" id="UP000631521">
    <property type="component" value="Chromosome"/>
</dbReference>
<sequence length="338" mass="36142">MPKSDTWSGAVDGKLENGQKTGFMVQKGDTLTIIASGWVERGPGRAFGPQGDESLVGSYKPEGLTCPEGLVGALLMKIGADYLTPINTGVFRWTVPVDGELTFLINDVAGDYDNNAGSFNVSVEKKAAVNPSAADVLKYGDKVRLLNGYADWNGGYLVVHDRSREVGAKHGVVTADTPELAGPIDTWLIRSATGKADGSRVRSGDVIRLFNLYGDNPAYNDTNGAGYLDTNGHATTPELYNVSSADMASRGFDKTGHKTLDWVVLFGAVGTQINIGDPINLRNEYNNSQGGYLDTCGHFDGRKFKGYSVYTNPSPNRAGVGTGSWKFLRARTSGPTAR</sequence>
<dbReference type="InterPro" id="IPR008979">
    <property type="entry name" value="Galactose-bd-like_sf"/>
</dbReference>
<dbReference type="Gene3D" id="2.60.120.430">
    <property type="entry name" value="Galactose-binding lectin"/>
    <property type="match status" value="1"/>
</dbReference>
<dbReference type="RefSeq" id="WP_186548201.1">
    <property type="nucleotide sequence ID" value="NZ_CP077091.1"/>
</dbReference>
<dbReference type="KEGG" id="phv:HU739_004410"/>
<dbReference type="AlphaFoldDB" id="A0A9E6P1H4"/>
<dbReference type="InterPro" id="IPR012905">
    <property type="entry name" value="PA-IL"/>
</dbReference>
<name>A0A9E6P1H4_9PSED</name>
<dbReference type="EMBL" id="CP077091">
    <property type="protein sequence ID" value="QXI18242.1"/>
    <property type="molecule type" value="Genomic_DNA"/>
</dbReference>
<proteinExistence type="predicted"/>
<accession>A0A9E6P1H4</accession>
<protein>
    <submittedName>
        <fullName evidence="1">LecA/PA-IL family lectin</fullName>
    </submittedName>
</protein>